<name>A0A1H1YXI0_9PSED</name>
<accession>A0A1H1YXI0</accession>
<reference evidence="1 2" key="1">
    <citation type="submission" date="2016-10" db="EMBL/GenBank/DDBJ databases">
        <authorList>
            <person name="de Groot N.N."/>
        </authorList>
    </citation>
    <scope>NUCLEOTIDE SEQUENCE [LARGE SCALE GENOMIC DNA]</scope>
    <source>
        <strain evidence="1 2">LMG 26867</strain>
    </source>
</reference>
<sequence length="69" mass="7699">MNSDIHPINTDAQYRAVLRTVSALFDNEPEPGTLEGVYFEAMITLIEAFESMHVQIEPTNSGRKQSATD</sequence>
<organism evidence="1 2">
    <name type="scientific">Pseudomonas prosekii</name>
    <dbReference type="NCBI Taxonomy" id="1148509"/>
    <lineage>
        <taxon>Bacteria</taxon>
        <taxon>Pseudomonadati</taxon>
        <taxon>Pseudomonadota</taxon>
        <taxon>Gammaproteobacteria</taxon>
        <taxon>Pseudomonadales</taxon>
        <taxon>Pseudomonadaceae</taxon>
        <taxon>Pseudomonas</taxon>
    </lineage>
</organism>
<evidence type="ECO:0000313" key="2">
    <source>
        <dbReference type="Proteomes" id="UP000198481"/>
    </source>
</evidence>
<evidence type="ECO:0000313" key="1">
    <source>
        <dbReference type="EMBL" id="SDT26108.1"/>
    </source>
</evidence>
<proteinExistence type="predicted"/>
<dbReference type="Proteomes" id="UP000198481">
    <property type="component" value="Chromosome I"/>
</dbReference>
<dbReference type="STRING" id="1148509.SAMN05216222_3648"/>
<gene>
    <name evidence="1" type="ORF">SAMN05216222_3648</name>
</gene>
<dbReference type="EMBL" id="LT629762">
    <property type="protein sequence ID" value="SDT26108.1"/>
    <property type="molecule type" value="Genomic_DNA"/>
</dbReference>
<dbReference type="AlphaFoldDB" id="A0A1H1YXI0"/>
<protein>
    <submittedName>
        <fullName evidence="1">HTH-type transcriptional regulator / antitoxin HigA</fullName>
    </submittedName>
</protein>